<dbReference type="AlphaFoldDB" id="A0AAU6Q0K4"/>
<proteinExistence type="predicted"/>
<sequence>MTQSTAGTLSNQASASMTSAGTLVAQTEAVDSTTSLPLTVTSAKTDGGATFYTGSTATYTMTVSNNVAGSATKGAINVNDLLPSGYTYTKPGAYLRLNLTLDESMERKQ</sequence>
<dbReference type="Pfam" id="PF01345">
    <property type="entry name" value="DUF11"/>
    <property type="match status" value="1"/>
</dbReference>
<organism evidence="3">
    <name type="scientific">Deinococcus sp. VB142</name>
    <dbReference type="NCBI Taxonomy" id="3112952"/>
    <lineage>
        <taxon>Bacteria</taxon>
        <taxon>Thermotogati</taxon>
        <taxon>Deinococcota</taxon>
        <taxon>Deinococci</taxon>
        <taxon>Deinococcales</taxon>
        <taxon>Deinococcaceae</taxon>
        <taxon>Deinococcus</taxon>
    </lineage>
</organism>
<accession>A0AAU6Q0K4</accession>
<protein>
    <recommendedName>
        <fullName evidence="2">DUF11 domain-containing protein</fullName>
    </recommendedName>
</protein>
<dbReference type="InterPro" id="IPR001434">
    <property type="entry name" value="OmcB-like_DUF11"/>
</dbReference>
<feature type="region of interest" description="Disordered" evidence="1">
    <location>
        <begin position="1"/>
        <end position="20"/>
    </location>
</feature>
<gene>
    <name evidence="3" type="ORF">WDJ50_09985</name>
</gene>
<evidence type="ECO:0000256" key="1">
    <source>
        <dbReference type="SAM" id="MobiDB-lite"/>
    </source>
</evidence>
<reference evidence="3" key="1">
    <citation type="submission" date="2024-03" db="EMBL/GenBank/DDBJ databases">
        <title>Deinococcus weizhi sp. nov., isolated from human skin.</title>
        <authorList>
            <person name="Wei Z."/>
            <person name="Tian F."/>
            <person name="Yang C."/>
            <person name="Xin L.T."/>
            <person name="Wen Z.J."/>
            <person name="Lan K.C."/>
            <person name="Yu L."/>
            <person name="Zhe W."/>
            <person name="Dan F.D."/>
            <person name="Jun W."/>
            <person name="Rui Z."/>
            <person name="Yong X.J."/>
            <person name="Ting Y."/>
            <person name="Wei X."/>
            <person name="Xu Z.G."/>
            <person name="Xin Z."/>
            <person name="Dong F.G."/>
            <person name="Ni X.M."/>
            <person name="Zheng M.G."/>
            <person name="Chun Y."/>
            <person name="Qian W.X."/>
        </authorList>
    </citation>
    <scope>NUCLEOTIDE SEQUENCE</scope>
    <source>
        <strain evidence="3">VB142</strain>
    </source>
</reference>
<name>A0AAU6Q0K4_9DEIO</name>
<evidence type="ECO:0000259" key="2">
    <source>
        <dbReference type="Pfam" id="PF01345"/>
    </source>
</evidence>
<dbReference type="RefSeq" id="WP_339094683.1">
    <property type="nucleotide sequence ID" value="NZ_CP149782.1"/>
</dbReference>
<feature type="domain" description="DUF11" evidence="2">
    <location>
        <begin position="44"/>
        <end position="90"/>
    </location>
</feature>
<evidence type="ECO:0000313" key="3">
    <source>
        <dbReference type="EMBL" id="WYF43744.1"/>
    </source>
</evidence>
<dbReference type="EMBL" id="CP149782">
    <property type="protein sequence ID" value="WYF43744.1"/>
    <property type="molecule type" value="Genomic_DNA"/>
</dbReference>